<gene>
    <name evidence="9" type="ORF">ACFFVF_04705</name>
</gene>
<dbReference type="Gene3D" id="3.20.20.80">
    <property type="entry name" value="Glycosidases"/>
    <property type="match status" value="1"/>
</dbReference>
<keyword evidence="7" id="KW-0472">Membrane</keyword>
<keyword evidence="2" id="KW-0812">Transmembrane</keyword>
<dbReference type="CDD" id="cd11575">
    <property type="entry name" value="GH99_GH71_like_3"/>
    <property type="match status" value="1"/>
</dbReference>
<evidence type="ECO:0000256" key="2">
    <source>
        <dbReference type="ARBA" id="ARBA00022692"/>
    </source>
</evidence>
<keyword evidence="8" id="KW-0732">Signal</keyword>
<protein>
    <submittedName>
        <fullName evidence="9">Glycoside hydrolase family 71/99-like protein</fullName>
    </submittedName>
</protein>
<organism evidence="9 10">
    <name type="scientific">Flavobacterium jumunjinense</name>
    <dbReference type="NCBI Taxonomy" id="998845"/>
    <lineage>
        <taxon>Bacteria</taxon>
        <taxon>Pseudomonadati</taxon>
        <taxon>Bacteroidota</taxon>
        <taxon>Flavobacteriia</taxon>
        <taxon>Flavobacteriales</taxon>
        <taxon>Flavobacteriaceae</taxon>
        <taxon>Flavobacterium</taxon>
    </lineage>
</organism>
<keyword evidence="3" id="KW-0378">Hydrolase</keyword>
<keyword evidence="10" id="KW-1185">Reference proteome</keyword>
<evidence type="ECO:0000256" key="1">
    <source>
        <dbReference type="ARBA" id="ARBA00004323"/>
    </source>
</evidence>
<comment type="caution">
    <text evidence="9">The sequence shown here is derived from an EMBL/GenBank/DDBJ whole genome shotgun (WGS) entry which is preliminary data.</text>
</comment>
<keyword evidence="6" id="KW-0333">Golgi apparatus</keyword>
<evidence type="ECO:0000256" key="4">
    <source>
        <dbReference type="ARBA" id="ARBA00022968"/>
    </source>
</evidence>
<feature type="signal peptide" evidence="8">
    <location>
        <begin position="1"/>
        <end position="21"/>
    </location>
</feature>
<accession>A0ABV5GK93</accession>
<feature type="chain" id="PRO_5045925884" evidence="8">
    <location>
        <begin position="22"/>
        <end position="434"/>
    </location>
</feature>
<evidence type="ECO:0000313" key="10">
    <source>
        <dbReference type="Proteomes" id="UP001589607"/>
    </source>
</evidence>
<keyword evidence="4" id="KW-0735">Signal-anchor</keyword>
<evidence type="ECO:0000256" key="7">
    <source>
        <dbReference type="ARBA" id="ARBA00023136"/>
    </source>
</evidence>
<proteinExistence type="predicted"/>
<evidence type="ECO:0000256" key="8">
    <source>
        <dbReference type="SAM" id="SignalP"/>
    </source>
</evidence>
<evidence type="ECO:0000256" key="5">
    <source>
        <dbReference type="ARBA" id="ARBA00022989"/>
    </source>
</evidence>
<dbReference type="Proteomes" id="UP001589607">
    <property type="component" value="Unassembled WGS sequence"/>
</dbReference>
<dbReference type="PROSITE" id="PS51257">
    <property type="entry name" value="PROKAR_LIPOPROTEIN"/>
    <property type="match status" value="1"/>
</dbReference>
<evidence type="ECO:0000256" key="6">
    <source>
        <dbReference type="ARBA" id="ARBA00023034"/>
    </source>
</evidence>
<dbReference type="RefSeq" id="WP_236456511.1">
    <property type="nucleotide sequence ID" value="NZ_CBCSGE010000011.1"/>
</dbReference>
<comment type="subcellular location">
    <subcellularLocation>
        <location evidence="1">Golgi apparatus membrane</location>
        <topology evidence="1">Single-pass type II membrane protein</topology>
    </subcellularLocation>
</comment>
<evidence type="ECO:0000256" key="3">
    <source>
        <dbReference type="ARBA" id="ARBA00022801"/>
    </source>
</evidence>
<name>A0ABV5GK93_9FLAO</name>
<dbReference type="PANTHER" id="PTHR13572">
    <property type="entry name" value="ENDO-ALPHA-1,2-MANNOSIDASE"/>
    <property type="match status" value="1"/>
</dbReference>
<dbReference type="PANTHER" id="PTHR13572:SF4">
    <property type="entry name" value="RE57134P"/>
    <property type="match status" value="1"/>
</dbReference>
<evidence type="ECO:0000313" key="9">
    <source>
        <dbReference type="EMBL" id="MFB9095805.1"/>
    </source>
</evidence>
<dbReference type="Pfam" id="PF16317">
    <property type="entry name" value="Glyco_hydro_99"/>
    <property type="match status" value="1"/>
</dbReference>
<dbReference type="EMBL" id="JBHMEY010000010">
    <property type="protein sequence ID" value="MFB9095805.1"/>
    <property type="molecule type" value="Genomic_DNA"/>
</dbReference>
<reference evidence="9 10" key="1">
    <citation type="submission" date="2024-09" db="EMBL/GenBank/DDBJ databases">
        <authorList>
            <person name="Sun Q."/>
            <person name="Mori K."/>
        </authorList>
    </citation>
    <scope>NUCLEOTIDE SEQUENCE [LARGE SCALE GENOMIC DNA]</scope>
    <source>
        <strain evidence="9 10">CECT 7955</strain>
    </source>
</reference>
<sequence length="434" mass="50043">MGKFIKIASLFFLLFIIGSCSEDSIIDVKDELTNEDLESIYQEELFRKNYPSPVVVSKNNPKKVYVHYMPWFASLETDGFWGQHWTMTNRNPNNVDALGKREIASHYYPLIGPYSSKDNDLQEYHLLLMKLSGIDGVIFDWYGARNVNDFDMLKTNTNSFINEIEQVGLKFAIMYEDKTAQYLSKQNVGSANLAAAVTDLQYIENTYFTSPNYLKSNNNELLFLFGPNYITEPSDWATIMSQMNSTPRLMSLWKASYRLGNNAGGEFSWVDRNHLMTLNGYYQYTAQNNIQTVGGVYPGFNDYYLEGGWRDDPSLDWEIPHDGLTAFNETLALADSSPTDFIQLITWNDFGEGTMIEPTLEFGFSFLESIQAYTGVSYTATDLELPLKLYQLRKKYKNEGRLQVILNRVYYLIFTLELYHAEHLLKNIEKSYPI</sequence>
<dbReference type="InterPro" id="IPR026071">
    <property type="entry name" value="Glyco_Hydrolase_99"/>
</dbReference>
<keyword evidence="5" id="KW-1133">Transmembrane helix</keyword>